<evidence type="ECO:0000259" key="6">
    <source>
        <dbReference type="PROSITE" id="PS50966"/>
    </source>
</evidence>
<evidence type="ECO:0000256" key="5">
    <source>
        <dbReference type="SAM" id="MobiDB-lite"/>
    </source>
</evidence>
<keyword evidence="1" id="KW-0479">Metal-binding</keyword>
<keyword evidence="2 4" id="KW-0863">Zinc-finger</keyword>
<organism evidence="7 8">
    <name type="scientific">Apostasia shenzhenica</name>
    <dbReference type="NCBI Taxonomy" id="1088818"/>
    <lineage>
        <taxon>Eukaryota</taxon>
        <taxon>Viridiplantae</taxon>
        <taxon>Streptophyta</taxon>
        <taxon>Embryophyta</taxon>
        <taxon>Tracheophyta</taxon>
        <taxon>Spermatophyta</taxon>
        <taxon>Magnoliopsida</taxon>
        <taxon>Liliopsida</taxon>
        <taxon>Asparagales</taxon>
        <taxon>Orchidaceae</taxon>
        <taxon>Apostasioideae</taxon>
        <taxon>Apostasia</taxon>
    </lineage>
</organism>
<dbReference type="InterPro" id="IPR007527">
    <property type="entry name" value="Znf_SWIM"/>
</dbReference>
<dbReference type="Pfam" id="PF03108">
    <property type="entry name" value="DBD_Tnp_Mut"/>
    <property type="match status" value="1"/>
</dbReference>
<dbReference type="OrthoDB" id="689817at2759"/>
<dbReference type="Pfam" id="PF04434">
    <property type="entry name" value="SWIM"/>
    <property type="match status" value="1"/>
</dbReference>
<dbReference type="InterPro" id="IPR006564">
    <property type="entry name" value="Znf_PMZ"/>
</dbReference>
<gene>
    <name evidence="7" type="ORF">AXF42_Ash019838</name>
</gene>
<dbReference type="AlphaFoldDB" id="A0A2I0ARG0"/>
<keyword evidence="8" id="KW-1185">Reference proteome</keyword>
<dbReference type="SMART" id="SM00575">
    <property type="entry name" value="ZnF_PMZ"/>
    <property type="match status" value="1"/>
</dbReference>
<reference evidence="7 8" key="1">
    <citation type="journal article" date="2017" name="Nature">
        <title>The Apostasia genome and the evolution of orchids.</title>
        <authorList>
            <person name="Zhang G.Q."/>
            <person name="Liu K.W."/>
            <person name="Li Z."/>
            <person name="Lohaus R."/>
            <person name="Hsiao Y.Y."/>
            <person name="Niu S.C."/>
            <person name="Wang J.Y."/>
            <person name="Lin Y.C."/>
            <person name="Xu Q."/>
            <person name="Chen L.J."/>
            <person name="Yoshida K."/>
            <person name="Fujiwara S."/>
            <person name="Wang Z.W."/>
            <person name="Zhang Y.Q."/>
            <person name="Mitsuda N."/>
            <person name="Wang M."/>
            <person name="Liu G.H."/>
            <person name="Pecoraro L."/>
            <person name="Huang H.X."/>
            <person name="Xiao X.J."/>
            <person name="Lin M."/>
            <person name="Wu X.Y."/>
            <person name="Wu W.L."/>
            <person name="Chen Y.Y."/>
            <person name="Chang S.B."/>
            <person name="Sakamoto S."/>
            <person name="Ohme-Takagi M."/>
            <person name="Yagi M."/>
            <person name="Zeng S.J."/>
            <person name="Shen C.Y."/>
            <person name="Yeh C.M."/>
            <person name="Luo Y.B."/>
            <person name="Tsai W.C."/>
            <person name="Van de Peer Y."/>
            <person name="Liu Z.J."/>
        </authorList>
    </citation>
    <scope>NUCLEOTIDE SEQUENCE [LARGE SCALE GENOMIC DNA]</scope>
    <source>
        <strain evidence="8">cv. Shenzhen</strain>
        <tissue evidence="7">Stem</tissue>
    </source>
</reference>
<evidence type="ECO:0000256" key="4">
    <source>
        <dbReference type="PROSITE-ProRule" id="PRU00325"/>
    </source>
</evidence>
<dbReference type="PROSITE" id="PS50966">
    <property type="entry name" value="ZF_SWIM"/>
    <property type="match status" value="1"/>
</dbReference>
<dbReference type="Proteomes" id="UP000236161">
    <property type="component" value="Unassembled WGS sequence"/>
</dbReference>
<evidence type="ECO:0000256" key="1">
    <source>
        <dbReference type="ARBA" id="ARBA00022723"/>
    </source>
</evidence>
<accession>A0A2I0ARG0</accession>
<protein>
    <recommendedName>
        <fullName evidence="6">SWIM-type domain-containing protein</fullName>
    </recommendedName>
</protein>
<evidence type="ECO:0000256" key="2">
    <source>
        <dbReference type="ARBA" id="ARBA00022771"/>
    </source>
</evidence>
<evidence type="ECO:0000256" key="3">
    <source>
        <dbReference type="ARBA" id="ARBA00022833"/>
    </source>
</evidence>
<dbReference type="PANTHER" id="PTHR31973:SF187">
    <property type="entry name" value="MUTATOR TRANSPOSASE MUDRA PROTEIN"/>
    <property type="match status" value="1"/>
</dbReference>
<proteinExistence type="predicted"/>
<name>A0A2I0ARG0_9ASPA</name>
<feature type="region of interest" description="Disordered" evidence="5">
    <location>
        <begin position="443"/>
        <end position="470"/>
    </location>
</feature>
<sequence>MRMYCLQEGIVLKKIKNDTLRYTMACSADGCQWRLHASRLKDGMTFKIRNISGNHNCTRTDANKYASYKFIASEFVSQLRVDPKMKLDLMRQELKKKYSVEDVKNLKLWRAREEARKVNDGDSLECFKMIPRYAHLILENSPKSTVVVNFFYCFEAQKMGFWEGCRPIISLDGCHLKGRTGGTILAAVSVDGNNKLFPIALGVTDIENGHTWRWFLTALRKALAAKAYTEYMFNKEMNFLKANNKDAYDWLMHPSRPKHRWARHTFDTSIKVDMVTNNLAECFNSWISDERDKPILTLLEAVRLKLMLRFTKMRQVVGLSDSITSSARKRLAENGNASFIIVIPSSITEFQVIDNGHNFSVYLAGEKKGCDCKVWDISGIPCKHVLKCIAHNRAVVADYCSEYYKRDKYMKAYQGSIPVLPDVKHLVDAEDHTVLPPIVKRRAGRPKLSRRREEGEKAVGPTRGQKRNSVTCSHCGCIGHNRKSCQGASVGSNKQNKTNVLDFQN</sequence>
<dbReference type="PANTHER" id="PTHR31973">
    <property type="entry name" value="POLYPROTEIN, PUTATIVE-RELATED"/>
    <property type="match status" value="1"/>
</dbReference>
<dbReference type="EMBL" id="KZ451956">
    <property type="protein sequence ID" value="PKA58134.1"/>
    <property type="molecule type" value="Genomic_DNA"/>
</dbReference>
<feature type="domain" description="SWIM-type" evidence="6">
    <location>
        <begin position="359"/>
        <end position="393"/>
    </location>
</feature>
<evidence type="ECO:0000313" key="8">
    <source>
        <dbReference type="Proteomes" id="UP000236161"/>
    </source>
</evidence>
<dbReference type="STRING" id="1088818.A0A2I0ARG0"/>
<evidence type="ECO:0000313" key="7">
    <source>
        <dbReference type="EMBL" id="PKA58134.1"/>
    </source>
</evidence>
<keyword evidence="3" id="KW-0862">Zinc</keyword>
<dbReference type="InterPro" id="IPR004332">
    <property type="entry name" value="Transposase_MuDR"/>
</dbReference>
<dbReference type="GO" id="GO:0008270">
    <property type="term" value="F:zinc ion binding"/>
    <property type="evidence" value="ECO:0007669"/>
    <property type="project" value="UniProtKB-KW"/>
</dbReference>